<name>A0AAW2CBR0_9ROSI</name>
<accession>A0AAW2CBR0</accession>
<keyword evidence="2" id="KW-1185">Reference proteome</keyword>
<reference evidence="1 2" key="1">
    <citation type="submission" date="2024-01" db="EMBL/GenBank/DDBJ databases">
        <title>A telomere-to-telomere, gap-free genome of sweet tea (Lithocarpus litseifolius).</title>
        <authorList>
            <person name="Zhou J."/>
        </authorList>
    </citation>
    <scope>NUCLEOTIDE SEQUENCE [LARGE SCALE GENOMIC DNA]</scope>
    <source>
        <strain evidence="1">Zhou-2022a</strain>
        <tissue evidence="1">Leaf</tissue>
    </source>
</reference>
<dbReference type="Proteomes" id="UP001459277">
    <property type="component" value="Unassembled WGS sequence"/>
</dbReference>
<dbReference type="EMBL" id="JAZDWU010000008">
    <property type="protein sequence ID" value="KAK9994574.1"/>
    <property type="molecule type" value="Genomic_DNA"/>
</dbReference>
<evidence type="ECO:0000313" key="1">
    <source>
        <dbReference type="EMBL" id="KAK9994574.1"/>
    </source>
</evidence>
<proteinExistence type="predicted"/>
<gene>
    <name evidence="1" type="ORF">SO802_024277</name>
</gene>
<sequence>MNESLKMFHKVLCARMKEKTIAWLPSSSSTFLADISAQGTIPFAPNASGTNPSSFPPCYGYGQGHFWT</sequence>
<dbReference type="AlphaFoldDB" id="A0AAW2CBR0"/>
<organism evidence="1 2">
    <name type="scientific">Lithocarpus litseifolius</name>
    <dbReference type="NCBI Taxonomy" id="425828"/>
    <lineage>
        <taxon>Eukaryota</taxon>
        <taxon>Viridiplantae</taxon>
        <taxon>Streptophyta</taxon>
        <taxon>Embryophyta</taxon>
        <taxon>Tracheophyta</taxon>
        <taxon>Spermatophyta</taxon>
        <taxon>Magnoliopsida</taxon>
        <taxon>eudicotyledons</taxon>
        <taxon>Gunneridae</taxon>
        <taxon>Pentapetalae</taxon>
        <taxon>rosids</taxon>
        <taxon>fabids</taxon>
        <taxon>Fagales</taxon>
        <taxon>Fagaceae</taxon>
        <taxon>Lithocarpus</taxon>
    </lineage>
</organism>
<comment type="caution">
    <text evidence="1">The sequence shown here is derived from an EMBL/GenBank/DDBJ whole genome shotgun (WGS) entry which is preliminary data.</text>
</comment>
<evidence type="ECO:0000313" key="2">
    <source>
        <dbReference type="Proteomes" id="UP001459277"/>
    </source>
</evidence>
<protein>
    <submittedName>
        <fullName evidence="1">Uncharacterized protein</fullName>
    </submittedName>
</protein>